<dbReference type="EMBL" id="CAESAL010000096">
    <property type="protein sequence ID" value="CAB4346230.1"/>
    <property type="molecule type" value="Genomic_DNA"/>
</dbReference>
<sequence length="115" mass="12447">MAKCRENADCAEECGTDVAERTHGRYRRRATGLEFVVVDAAHCFCDGGVSGPTVVWRCDGIAESGNRQIDHAGMHCGDVVITKAHARKRTAFEILGHDVELGGKVEDELLAFGCL</sequence>
<protein>
    <submittedName>
        <fullName evidence="2">Unannotated protein</fullName>
    </submittedName>
</protein>
<proteinExistence type="predicted"/>
<evidence type="ECO:0000313" key="1">
    <source>
        <dbReference type="EMBL" id="CAB4346230.1"/>
    </source>
</evidence>
<dbReference type="AlphaFoldDB" id="A0A6J6YAD6"/>
<evidence type="ECO:0000313" key="3">
    <source>
        <dbReference type="EMBL" id="CAB5078865.1"/>
    </source>
</evidence>
<accession>A0A6J6YAD6</accession>
<dbReference type="EMBL" id="CAFAAD010000173">
    <property type="protein sequence ID" value="CAB4804428.1"/>
    <property type="molecule type" value="Genomic_DNA"/>
</dbReference>
<evidence type="ECO:0000313" key="2">
    <source>
        <dbReference type="EMBL" id="CAB4804428.1"/>
    </source>
</evidence>
<organism evidence="2">
    <name type="scientific">freshwater metagenome</name>
    <dbReference type="NCBI Taxonomy" id="449393"/>
    <lineage>
        <taxon>unclassified sequences</taxon>
        <taxon>metagenomes</taxon>
        <taxon>ecological metagenomes</taxon>
    </lineage>
</organism>
<reference evidence="2" key="1">
    <citation type="submission" date="2020-05" db="EMBL/GenBank/DDBJ databases">
        <authorList>
            <person name="Chiriac C."/>
            <person name="Salcher M."/>
            <person name="Ghai R."/>
            <person name="Kavagutti S V."/>
        </authorList>
    </citation>
    <scope>NUCLEOTIDE SEQUENCE</scope>
</reference>
<dbReference type="EMBL" id="CAFBRD010000188">
    <property type="protein sequence ID" value="CAB5078865.1"/>
    <property type="molecule type" value="Genomic_DNA"/>
</dbReference>
<name>A0A6J6YAD6_9ZZZZ</name>
<gene>
    <name evidence="2" type="ORF">UFOPK2969_01650</name>
    <name evidence="1" type="ORF">UFOPK3331_01779</name>
    <name evidence="3" type="ORF">UFOPK4371_02023</name>
</gene>